<dbReference type="InterPro" id="IPR034862">
    <property type="entry name" value="Fungal_Mei2-like_RRM3"/>
</dbReference>
<gene>
    <name evidence="5" type="ORF">OHC33_004502</name>
</gene>
<feature type="region of interest" description="Disordered" evidence="3">
    <location>
        <begin position="617"/>
        <end position="645"/>
    </location>
</feature>
<dbReference type="InterPro" id="IPR007201">
    <property type="entry name" value="Mei2-like_Rrm_C"/>
</dbReference>
<dbReference type="GO" id="GO:0003723">
    <property type="term" value="F:RNA binding"/>
    <property type="evidence" value="ECO:0007669"/>
    <property type="project" value="UniProtKB-UniRule"/>
</dbReference>
<dbReference type="Proteomes" id="UP001316803">
    <property type="component" value="Unassembled WGS sequence"/>
</dbReference>
<dbReference type="PROSITE" id="PS50102">
    <property type="entry name" value="RRM"/>
    <property type="match status" value="1"/>
</dbReference>
<dbReference type="InterPro" id="IPR035979">
    <property type="entry name" value="RBD_domain_sf"/>
</dbReference>
<protein>
    <recommendedName>
        <fullName evidence="4">RRM domain-containing protein</fullName>
    </recommendedName>
</protein>
<dbReference type="CDD" id="cd12532">
    <property type="entry name" value="RRM3_MEI2_fungi"/>
    <property type="match status" value="1"/>
</dbReference>
<dbReference type="Pfam" id="PF04059">
    <property type="entry name" value="RRM_2"/>
    <property type="match status" value="1"/>
</dbReference>
<evidence type="ECO:0000256" key="1">
    <source>
        <dbReference type="ARBA" id="ARBA00022884"/>
    </source>
</evidence>
<dbReference type="EMBL" id="JAKLMC020000008">
    <property type="protein sequence ID" value="KAK5954776.1"/>
    <property type="molecule type" value="Genomic_DNA"/>
</dbReference>
<accession>A0AAN8FAT3</accession>
<evidence type="ECO:0000256" key="2">
    <source>
        <dbReference type="PROSITE-ProRule" id="PRU00176"/>
    </source>
</evidence>
<feature type="region of interest" description="Disordered" evidence="3">
    <location>
        <begin position="512"/>
        <end position="543"/>
    </location>
</feature>
<proteinExistence type="predicted"/>
<evidence type="ECO:0000313" key="6">
    <source>
        <dbReference type="Proteomes" id="UP001316803"/>
    </source>
</evidence>
<dbReference type="PANTHER" id="PTHR23189">
    <property type="entry name" value="RNA RECOGNITION MOTIF-CONTAINING"/>
    <property type="match status" value="1"/>
</dbReference>
<dbReference type="SUPFAM" id="SSF54928">
    <property type="entry name" value="RNA-binding domain, RBD"/>
    <property type="match status" value="1"/>
</dbReference>
<dbReference type="AlphaFoldDB" id="A0AAN8FAT3"/>
<feature type="domain" description="RRM" evidence="4">
    <location>
        <begin position="364"/>
        <end position="448"/>
    </location>
</feature>
<sequence length="659" mass="72190">MAPAMNLSSSPPSGGSRTIHNTPSTVPTMHSPAERESDADIGLSVPKFDLASNQNAGYASTSFGGRRNLHVAPITVPTLTDGLSPMADEFTPSLNIPTAKPNPGIIGSGAVRQSISTYTAPVFQIGRFTVNDQATRAFLVAGVSGPSVGWMYEMIAVSYKNFGSIVNINARQLDKGIFSVEFANFDDAKQALVMTIDFIFRHQNIACYKLLPRDVAQANGESTIGVSNHAAEYTVSAIDVGNRVAPITGDDLLRACQACGQVKAFHTVKALVGAVMSFRVEWTDTRTNVTSLSMAMISGYRISIMPFTPDLRTSQKMAVGASSDEQTRNVFAFLNPPTPRITHINANGNVVDIMKIMLGQDVRTTIMLRNIPNRVDQSGLKKLLDETSFGQFDFMYLRIDFANNCNVGYAFINFVDPMAIVPFAKARAGQKWNLFQSDKIAEISYATIQGKDCLVQKFRNSSVMMENSSFRPKLYRVGNGEDAGLEEDFPAPDNAAKLKRSCDNAEHVGLYIPESPTRPRFSPSYGPDTTPAPRNQKAGGVYTKPAPTRRALAFKQALDHLEGRYAERETNADIYPNHTFPPSQPGEHTSSMRRRSSKSKTLANVLLPGLFAPRESQIFKERNRRQYSQYDRGTPGAMSEASNNYDTSFLSNSFGGLRL</sequence>
<dbReference type="InterPro" id="IPR000504">
    <property type="entry name" value="RRM_dom"/>
</dbReference>
<keyword evidence="6" id="KW-1185">Reference proteome</keyword>
<feature type="compositionally biased region" description="Polar residues" evidence="3">
    <location>
        <begin position="1"/>
        <end position="28"/>
    </location>
</feature>
<keyword evidence="1 2" id="KW-0694">RNA-binding</keyword>
<organism evidence="5 6">
    <name type="scientific">Knufia fluminis</name>
    <dbReference type="NCBI Taxonomy" id="191047"/>
    <lineage>
        <taxon>Eukaryota</taxon>
        <taxon>Fungi</taxon>
        <taxon>Dikarya</taxon>
        <taxon>Ascomycota</taxon>
        <taxon>Pezizomycotina</taxon>
        <taxon>Eurotiomycetes</taxon>
        <taxon>Chaetothyriomycetidae</taxon>
        <taxon>Chaetothyriales</taxon>
        <taxon>Trichomeriaceae</taxon>
        <taxon>Knufia</taxon>
    </lineage>
</organism>
<name>A0AAN8FAT3_9EURO</name>
<reference evidence="5 6" key="1">
    <citation type="submission" date="2022-12" db="EMBL/GenBank/DDBJ databases">
        <title>Genomic features and morphological characterization of a novel Knufia sp. strain isolated from spacecraft assembly facility.</title>
        <authorList>
            <person name="Teixeira M."/>
            <person name="Chander A.M."/>
            <person name="Stajich J.E."/>
            <person name="Venkateswaran K."/>
        </authorList>
    </citation>
    <scope>NUCLEOTIDE SEQUENCE [LARGE SCALE GENOMIC DNA]</scope>
    <source>
        <strain evidence="5 6">FJI-L2-BK-P2</strain>
    </source>
</reference>
<feature type="region of interest" description="Disordered" evidence="3">
    <location>
        <begin position="574"/>
        <end position="599"/>
    </location>
</feature>
<evidence type="ECO:0000313" key="5">
    <source>
        <dbReference type="EMBL" id="KAK5954776.1"/>
    </source>
</evidence>
<evidence type="ECO:0000256" key="3">
    <source>
        <dbReference type="SAM" id="MobiDB-lite"/>
    </source>
</evidence>
<comment type="caution">
    <text evidence="5">The sequence shown here is derived from an EMBL/GenBank/DDBJ whole genome shotgun (WGS) entry which is preliminary data.</text>
</comment>
<evidence type="ECO:0000259" key="4">
    <source>
        <dbReference type="PROSITE" id="PS50102"/>
    </source>
</evidence>
<feature type="region of interest" description="Disordered" evidence="3">
    <location>
        <begin position="1"/>
        <end position="38"/>
    </location>
</feature>